<keyword evidence="3 12" id="KW-0812">Transmembrane</keyword>
<evidence type="ECO:0000256" key="3">
    <source>
        <dbReference type="ARBA" id="ARBA00022692"/>
    </source>
</evidence>
<dbReference type="Gene3D" id="1.20.1070.10">
    <property type="entry name" value="Rhodopsin 7-helix transmembrane proteins"/>
    <property type="match status" value="2"/>
</dbReference>
<comment type="subcellular location">
    <subcellularLocation>
        <location evidence="1">Cell membrane</location>
        <topology evidence="1">Multi-pass membrane protein</topology>
    </subcellularLocation>
</comment>
<keyword evidence="9" id="KW-0325">Glycoprotein</keyword>
<dbReference type="SMART" id="SM01381">
    <property type="entry name" value="7TM_GPCR_Srsx"/>
    <property type="match status" value="1"/>
</dbReference>
<evidence type="ECO:0000256" key="12">
    <source>
        <dbReference type="RuleBase" id="RU000688"/>
    </source>
</evidence>
<evidence type="ECO:0000256" key="2">
    <source>
        <dbReference type="ARBA" id="ARBA00022475"/>
    </source>
</evidence>
<name>A0ABM4NVB5_EQUPR</name>
<comment type="similarity">
    <text evidence="12">Belongs to the G-protein coupled receptor 1 family.</text>
</comment>
<feature type="transmembrane region" description="Helical" evidence="13">
    <location>
        <begin position="423"/>
        <end position="442"/>
    </location>
</feature>
<feature type="transmembrane region" description="Helical" evidence="13">
    <location>
        <begin position="267"/>
        <end position="290"/>
    </location>
</feature>
<dbReference type="GeneID" id="103540573"/>
<dbReference type="RefSeq" id="XP_070468881.1">
    <property type="nucleotide sequence ID" value="XM_070612780.1"/>
</dbReference>
<keyword evidence="15" id="KW-1185">Reference proteome</keyword>
<keyword evidence="10 12" id="KW-0807">Transducer</keyword>
<keyword evidence="5 12" id="KW-0297">G-protein coupled receptor</keyword>
<gene>
    <name evidence="16 17" type="primary">NPFFR2</name>
</gene>
<evidence type="ECO:0000256" key="8">
    <source>
        <dbReference type="ARBA" id="ARBA00023170"/>
    </source>
</evidence>
<evidence type="ECO:0000256" key="9">
    <source>
        <dbReference type="ARBA" id="ARBA00023180"/>
    </source>
</evidence>
<feature type="transmembrane region" description="Helical" evidence="13">
    <location>
        <begin position="382"/>
        <end position="403"/>
    </location>
</feature>
<accession>A0ABM4NVB5</accession>
<evidence type="ECO:0000256" key="5">
    <source>
        <dbReference type="ARBA" id="ARBA00023040"/>
    </source>
</evidence>
<protein>
    <submittedName>
        <fullName evidence="16 17">Neuropeptide FF receptor 2 isoform X1</fullName>
    </submittedName>
</protein>
<dbReference type="PRINTS" id="PR01570">
    <property type="entry name" value="NPFFRECEPTOR"/>
</dbReference>
<reference evidence="16 17" key="1">
    <citation type="submission" date="2025-05" db="UniProtKB">
        <authorList>
            <consortium name="RefSeq"/>
        </authorList>
    </citation>
    <scope>IDENTIFICATION</scope>
    <source>
        <tissue evidence="16 17">Blood</tissue>
    </source>
</reference>
<evidence type="ECO:0000313" key="15">
    <source>
        <dbReference type="Proteomes" id="UP001652662"/>
    </source>
</evidence>
<dbReference type="PROSITE" id="PS50262">
    <property type="entry name" value="G_PROTEIN_RECEP_F1_2"/>
    <property type="match status" value="1"/>
</dbReference>
<dbReference type="InterPro" id="IPR000276">
    <property type="entry name" value="GPCR_Rhodpsn"/>
</dbReference>
<evidence type="ECO:0000259" key="14">
    <source>
        <dbReference type="PROSITE" id="PS50262"/>
    </source>
</evidence>
<evidence type="ECO:0000256" key="13">
    <source>
        <dbReference type="SAM" id="Phobius"/>
    </source>
</evidence>
<dbReference type="PRINTS" id="PR00237">
    <property type="entry name" value="GPCRRHODOPSN"/>
</dbReference>
<dbReference type="PRINTS" id="PR01572">
    <property type="entry name" value="NPFFRECEPTR2"/>
</dbReference>
<dbReference type="InterPro" id="IPR017452">
    <property type="entry name" value="GPCR_Rhodpsn_7TM"/>
</dbReference>
<evidence type="ECO:0000256" key="4">
    <source>
        <dbReference type="ARBA" id="ARBA00022989"/>
    </source>
</evidence>
<proteinExistence type="inferred from homology"/>
<dbReference type="InterPro" id="IPR005395">
    <property type="entry name" value="NPFF_rcpt"/>
</dbReference>
<dbReference type="RefSeq" id="XP_070468882.1">
    <property type="nucleotide sequence ID" value="XM_070612781.1"/>
</dbReference>
<feature type="transmembrane region" description="Helical" evidence="13">
    <location>
        <begin position="228"/>
        <end position="247"/>
    </location>
</feature>
<feature type="domain" description="G-protein coupled receptors family 1 profile" evidence="14">
    <location>
        <begin position="59"/>
        <end position="439"/>
    </location>
</feature>
<evidence type="ECO:0000313" key="17">
    <source>
        <dbReference type="RefSeq" id="XP_070468882.1"/>
    </source>
</evidence>
<evidence type="ECO:0000256" key="1">
    <source>
        <dbReference type="ARBA" id="ARBA00004651"/>
    </source>
</evidence>
<dbReference type="PROSITE" id="PS00237">
    <property type="entry name" value="G_PROTEIN_RECEP_F1_1"/>
    <property type="match status" value="1"/>
</dbReference>
<keyword evidence="6 13" id="KW-0472">Membrane</keyword>
<keyword evidence="2" id="KW-1003">Cell membrane</keyword>
<organism evidence="15 17">
    <name type="scientific">Equus przewalskii</name>
    <name type="common">Przewalski's horse</name>
    <name type="synonym">Equus caballus przewalskii</name>
    <dbReference type="NCBI Taxonomy" id="9798"/>
    <lineage>
        <taxon>Eukaryota</taxon>
        <taxon>Metazoa</taxon>
        <taxon>Chordata</taxon>
        <taxon>Craniata</taxon>
        <taxon>Vertebrata</taxon>
        <taxon>Euteleostomi</taxon>
        <taxon>Mammalia</taxon>
        <taxon>Eutheria</taxon>
        <taxon>Laurasiatheria</taxon>
        <taxon>Perissodactyla</taxon>
        <taxon>Equidae</taxon>
        <taxon>Equus</taxon>
    </lineage>
</organism>
<dbReference type="Proteomes" id="UP001652662">
    <property type="component" value="Chromosome 3"/>
</dbReference>
<dbReference type="InterPro" id="IPR005397">
    <property type="entry name" value="NPFF_rcpt_2"/>
</dbReference>
<dbReference type="SUPFAM" id="SSF81321">
    <property type="entry name" value="Family A G protein-coupled receptor-like"/>
    <property type="match status" value="2"/>
</dbReference>
<evidence type="ECO:0000256" key="6">
    <source>
        <dbReference type="ARBA" id="ARBA00023136"/>
    </source>
</evidence>
<keyword evidence="7" id="KW-1015">Disulfide bond</keyword>
<keyword evidence="4 13" id="KW-1133">Transmembrane helix</keyword>
<evidence type="ECO:0000256" key="10">
    <source>
        <dbReference type="ARBA" id="ARBA00023224"/>
    </source>
</evidence>
<dbReference type="PANTHER" id="PTHR24241">
    <property type="entry name" value="NEUROPEPTIDE RECEPTOR-RELATED G-PROTEIN COUPLED RECEPTOR"/>
    <property type="match status" value="1"/>
</dbReference>
<feature type="transmembrane region" description="Helical" evidence="13">
    <location>
        <begin position="324"/>
        <end position="345"/>
    </location>
</feature>
<keyword evidence="8 12" id="KW-0675">Receptor</keyword>
<dbReference type="PANTHER" id="PTHR24241:SF132">
    <property type="entry name" value="NEUROPEPTIDE FF RECEPTOR 2"/>
    <property type="match status" value="1"/>
</dbReference>
<dbReference type="Pfam" id="PF00001">
    <property type="entry name" value="7tm_1"/>
    <property type="match status" value="2"/>
</dbReference>
<evidence type="ECO:0000256" key="11">
    <source>
        <dbReference type="ARBA" id="ARBA00025478"/>
    </source>
</evidence>
<sequence length="526" mass="60553">MTEKWDSNSSENWHHIWSVNDTKHSDINIFYVNYYLYEPRVAAIFIISYSLIFFLCMVGNTVVCFIVMRKKHMQTVTNLFILNLAISDLLVGIFCMPVTLLDNIIAGHNCWGRPRGRVVKFARSAAGSPVFRQFESWARTWHYSSNHAEAASHMPQLEGPTTMNIQLCTGGLWGEKGKKKLKKKVHNCTRANGLHSGTILLGFKFLICCQLAVWQGWPFGSTMCKISGFVQGVSVATSVFTLVAIAVDRFRCVVYPFKPKLTIKTAFVTIVIIWVLAITIMFPSAIMLRIQEDKYFRVRLNSQNKTSPVYWCREDWPKREMRKIYTTVLFANIYLAPLSVIVIMYGRIGISLFKMTVPHTGKENQEQWHVASKKKQKVIKMLLMVALLFILSWLPLWTLMMLSDYADLSPSELQVIHVYVYPFAHWLAFCNSSINPIIYGFFNENFRRGFQDAFHFQLCQRRAKPTGDYALRAKNNVVINTSCQLAQEPTIQNSREKNLLCRKSAEKPKQELMTEELGKATRNKEI</sequence>
<evidence type="ECO:0000313" key="16">
    <source>
        <dbReference type="RefSeq" id="XP_070468881.1"/>
    </source>
</evidence>
<comment type="function">
    <text evidence="11">Receptor for NPAF (A-18-F-amide) and NPFF (F-8-F-amide) neuropeptides, also known as morphine-modulating peptides. Can also be activated by a variety of naturally occurring or synthetic FMRF-amide like ligands. This receptor mediates its action by association with G proteins that activate a phosphatidylinositol-calcium second messenger system.</text>
</comment>
<evidence type="ECO:0000256" key="7">
    <source>
        <dbReference type="ARBA" id="ARBA00023157"/>
    </source>
</evidence>
<feature type="transmembrane region" description="Helical" evidence="13">
    <location>
        <begin position="41"/>
        <end position="67"/>
    </location>
</feature>